<accession>A0ABZ3DZ96</accession>
<evidence type="ECO:0000313" key="2">
    <source>
        <dbReference type="Proteomes" id="UP001445268"/>
    </source>
</evidence>
<dbReference type="RefSeq" id="WP_273083788.1">
    <property type="nucleotide sequence ID" value="NZ_CP152380.1"/>
</dbReference>
<organism evidence="1 2">
    <name type="scientific">Marinobacter alkaliphilus</name>
    <dbReference type="NCBI Taxonomy" id="254719"/>
    <lineage>
        <taxon>Bacteria</taxon>
        <taxon>Pseudomonadati</taxon>
        <taxon>Pseudomonadota</taxon>
        <taxon>Gammaproteobacteria</taxon>
        <taxon>Pseudomonadales</taxon>
        <taxon>Marinobacteraceae</taxon>
        <taxon>Marinobacter</taxon>
    </lineage>
</organism>
<protein>
    <submittedName>
        <fullName evidence="1">Uncharacterized protein</fullName>
    </submittedName>
</protein>
<reference evidence="1 2" key="1">
    <citation type="submission" date="2024-04" db="EMBL/GenBank/DDBJ databases">
        <title>Marinobacter sp. SBY-1.</title>
        <authorList>
            <person name="Pan C."/>
        </authorList>
    </citation>
    <scope>NUCLEOTIDE SEQUENCE [LARGE SCALE GENOMIC DNA]</scope>
    <source>
        <strain evidence="1 2">SBY-1</strain>
    </source>
</reference>
<name>A0ABZ3DZ96_9GAMM</name>
<proteinExistence type="predicted"/>
<gene>
    <name evidence="1" type="ORF">AAGT77_09750</name>
</gene>
<dbReference type="EMBL" id="CP152380">
    <property type="protein sequence ID" value="XAF52220.1"/>
    <property type="molecule type" value="Genomic_DNA"/>
</dbReference>
<sequence>MSYNPVFESAFRLLLAGEIICEHRYPEEHNILQFEEYLSRMNLTLEMLNRQVRSTQDRSAFLLAYSDSSNPKAREAIKSEFSLVVNQIEPLVKWLRLVMDVTGSERPIVPGEIVSESEMQTHIEQVPTLESKLDALVKSGLFLSRHAESKGRLSSVMTKLVDEGYLVKIGTAGTRYRATGKWSWLYDVMAFIKTHENLPEPEVAGDDQMGLLE</sequence>
<evidence type="ECO:0000313" key="1">
    <source>
        <dbReference type="EMBL" id="XAF52220.1"/>
    </source>
</evidence>
<keyword evidence="2" id="KW-1185">Reference proteome</keyword>
<dbReference type="Proteomes" id="UP001445268">
    <property type="component" value="Chromosome"/>
</dbReference>